<dbReference type="InterPro" id="IPR009279">
    <property type="entry name" value="Portal_Mu"/>
</dbReference>
<dbReference type="SUPFAM" id="SSF55144">
    <property type="entry name" value="LigT-like"/>
    <property type="match status" value="1"/>
</dbReference>
<reference evidence="3" key="1">
    <citation type="submission" date="2015-01" db="EMBL/GenBank/DDBJ databases">
        <title>Draft genome sequence of Rhodococcus pyridinivorans strain KG-16, a hydrocarbon-degrading bacterium.</title>
        <authorList>
            <person name="Aggarwal R.K."/>
            <person name="Dawar C."/>
        </authorList>
    </citation>
    <scope>NUCLEOTIDE SEQUENCE [LARGE SCALE GENOMIC DNA]</scope>
    <source>
        <strain evidence="3">KG-16</strain>
    </source>
</reference>
<sequence length="633" mass="71421">MISTDEYVPELRGRQLMRTIEEMRRGDATIQAGLKAVKYPIVAAEWYADPGGDEKDDQVAAELIEHNFREILNWEHTLQEILTMLDFGFSVFEIVLDTRVVDGVERIVVTKLAYRKQTTIEAWQTEDKKPGITQRRSDGSAVSIPLEKLMVFTHQQEGDNWEGISILRSSYQDWYFKKTLTKIEAIGHERQALGVLKIKYPKGASKELRNQAAQAAQNVRANERAYIEEPDGWDIDFMDMKANTTKDPREAIAYHDRQILKNMSVQYIDIGSQGTSGSFSASTDQRKLLELQDQAIAKQIAAKINETVVKLICDLNFNLSTYPKWTVGKIGDENVVELSDAIAKFTTAKLLTPNDQDEEHVRKLLRFPAMPEGEEVDRTVKEEVKDKDVADDVEDESEEAKKVEANRRRNIQASVSARDFPDLYDGIDIDPNDLGCIMLDTETLDVLKHIPEDLHSDLVEATTRHDHTMGAVAETEAHVTLLYGLLENGNVWKDKVDTVLKDWKIDTVKIAEVGFFDTSDSYAVIAHIETTPELIDGHERLTLLPHIQTFSEYKPHLTLAYVSKDADVDKWVDVLGKAYNGRTVKAKSINYGDLPKKDDKKVEASVLAHAREIKNALAGELYGTAGFDTSHVA</sequence>
<comment type="caution">
    <text evidence="2">The sequence shown here is derived from an EMBL/GenBank/DDBJ whole genome shotgun (WGS) entry which is preliminary data.</text>
</comment>
<organism evidence="2 3">
    <name type="scientific">Rhodococcus pyridinivorans KG-16</name>
    <dbReference type="NCBI Taxonomy" id="1441730"/>
    <lineage>
        <taxon>Bacteria</taxon>
        <taxon>Bacillati</taxon>
        <taxon>Actinomycetota</taxon>
        <taxon>Actinomycetes</taxon>
        <taxon>Mycobacteriales</taxon>
        <taxon>Nocardiaceae</taxon>
        <taxon>Rhodococcus</taxon>
    </lineage>
</organism>
<evidence type="ECO:0000313" key="2">
    <source>
        <dbReference type="EMBL" id="KSZ59674.1"/>
    </source>
</evidence>
<reference evidence="2 3" key="2">
    <citation type="journal article" date="2016" name="Genome Announc.">
        <title>Draft Genome Sequence of a Versatile Hydrocarbon-Degrading Bacterium, Rhodococcus pyridinivorans Strain KG-16, Collected from Oil Fields in India.</title>
        <authorList>
            <person name="Aggarwal R.K."/>
            <person name="Dawar C."/>
            <person name="Phanindranath R."/>
            <person name="Mutnuri L."/>
            <person name="Dayal A.M."/>
        </authorList>
    </citation>
    <scope>NUCLEOTIDE SEQUENCE [LARGE SCALE GENOMIC DNA]</scope>
    <source>
        <strain evidence="2 3">KG-16</strain>
    </source>
</reference>
<gene>
    <name evidence="2" type="ORF">Z045_05760</name>
</gene>
<dbReference type="RefSeq" id="WP_060651032.1">
    <property type="nucleotide sequence ID" value="NZ_AZXY01000002.1"/>
</dbReference>
<dbReference type="Proteomes" id="UP000053060">
    <property type="component" value="Unassembled WGS sequence"/>
</dbReference>
<dbReference type="Gene3D" id="3.90.1140.10">
    <property type="entry name" value="Cyclic phosphodiesterase"/>
    <property type="match status" value="1"/>
</dbReference>
<accession>A0A0V9UNV2</accession>
<dbReference type="Pfam" id="PF06074">
    <property type="entry name" value="Portal_Mu"/>
    <property type="match status" value="1"/>
</dbReference>
<feature type="region of interest" description="Disordered" evidence="1">
    <location>
        <begin position="386"/>
        <end position="405"/>
    </location>
</feature>
<dbReference type="Pfam" id="PF13563">
    <property type="entry name" value="2_5_RNA_ligase2"/>
    <property type="match status" value="1"/>
</dbReference>
<dbReference type="AlphaFoldDB" id="A0A0V9UNV2"/>
<evidence type="ECO:0000256" key="1">
    <source>
        <dbReference type="SAM" id="MobiDB-lite"/>
    </source>
</evidence>
<dbReference type="PATRIC" id="fig|1441730.3.peg.1206"/>
<dbReference type="EMBL" id="AZXY01000002">
    <property type="protein sequence ID" value="KSZ59674.1"/>
    <property type="molecule type" value="Genomic_DNA"/>
</dbReference>
<evidence type="ECO:0000313" key="3">
    <source>
        <dbReference type="Proteomes" id="UP000053060"/>
    </source>
</evidence>
<name>A0A0V9UNV2_9NOCA</name>
<protein>
    <submittedName>
        <fullName evidence="2">Uncharacterized protein</fullName>
    </submittedName>
</protein>
<dbReference type="InterPro" id="IPR009097">
    <property type="entry name" value="Cyclic_Pdiesterase"/>
</dbReference>
<proteinExistence type="predicted"/>